<evidence type="ECO:0000256" key="1">
    <source>
        <dbReference type="SAM" id="SignalP"/>
    </source>
</evidence>
<protein>
    <submittedName>
        <fullName evidence="2">Uncharacterized protein</fullName>
    </submittedName>
</protein>
<gene>
    <name evidence="2" type="ORF">QJT80_06075</name>
</gene>
<dbReference type="EMBL" id="CP124755">
    <property type="protein sequence ID" value="WGZ92045.1"/>
    <property type="molecule type" value="Genomic_DNA"/>
</dbReference>
<reference evidence="2" key="1">
    <citation type="journal article" date="2023" name="Int. J. Mol. Sci.">
        <title>Metagenomics Revealed a New Genus 'Candidatus Thiocaldithrix dubininis' gen. nov., sp. nov. and a New Species 'Candidatus Thiothrix putei' sp. nov. in the Family Thiotrichaceae, Some Members of Which Have Traits of Both Na+- and H+-Motive Energetics.</title>
        <authorList>
            <person name="Ravin N.V."/>
            <person name="Muntyan M.S."/>
            <person name="Smolyakov D.D."/>
            <person name="Rudenko T.S."/>
            <person name="Beletsky A.V."/>
            <person name="Mardanov A.V."/>
            <person name="Grabovich M.Y."/>
        </authorList>
    </citation>
    <scope>NUCLEOTIDE SEQUENCE</scope>
    <source>
        <strain evidence="2">GKL-01</strain>
    </source>
</reference>
<name>A0AA95H860_9GAMM</name>
<organism evidence="2">
    <name type="scientific">Candidatus Thiocaldithrix dubininis</name>
    <dbReference type="NCBI Taxonomy" id="3080823"/>
    <lineage>
        <taxon>Bacteria</taxon>
        <taxon>Pseudomonadati</taxon>
        <taxon>Pseudomonadota</taxon>
        <taxon>Gammaproteobacteria</taxon>
        <taxon>Thiotrichales</taxon>
        <taxon>Thiotrichaceae</taxon>
        <taxon>Candidatus Thiocaldithrix</taxon>
    </lineage>
</organism>
<evidence type="ECO:0000313" key="2">
    <source>
        <dbReference type="EMBL" id="WGZ92045.1"/>
    </source>
</evidence>
<feature type="signal peptide" evidence="1">
    <location>
        <begin position="1"/>
        <end position="23"/>
    </location>
</feature>
<dbReference type="KEGG" id="tdu:QJT80_06075"/>
<dbReference type="AlphaFoldDB" id="A0AA95H860"/>
<reference evidence="2" key="2">
    <citation type="submission" date="2023-04" db="EMBL/GenBank/DDBJ databases">
        <authorList>
            <person name="Beletskiy A.V."/>
            <person name="Mardanov A.V."/>
            <person name="Ravin N.V."/>
        </authorList>
    </citation>
    <scope>NUCLEOTIDE SEQUENCE</scope>
    <source>
        <strain evidence="2">GKL-01</strain>
    </source>
</reference>
<feature type="chain" id="PRO_5041712965" evidence="1">
    <location>
        <begin position="24"/>
        <end position="120"/>
    </location>
</feature>
<sequence>MKTRLFTGLGLVLALTAVQAVQAQDWRVGAEGREVNCSLQVKGKTYLKGTCKYNADKDGSFRLCGNQYFVYLNTFGDGTAGASWNATPDSSHAQALLGEDFKQQGGCWVGKQAKICAWNK</sequence>
<keyword evidence="1" id="KW-0732">Signal</keyword>
<dbReference type="Proteomes" id="UP001300672">
    <property type="component" value="Chromosome"/>
</dbReference>
<accession>A0AA95H860</accession>
<proteinExistence type="predicted"/>